<comment type="catalytic activity">
    <reaction evidence="11">
        <text>ATP + H2O = ADP + phosphate + H(+)</text>
        <dbReference type="Rhea" id="RHEA:13065"/>
        <dbReference type="ChEBI" id="CHEBI:15377"/>
        <dbReference type="ChEBI" id="CHEBI:15378"/>
        <dbReference type="ChEBI" id="CHEBI:30616"/>
        <dbReference type="ChEBI" id="CHEBI:43474"/>
        <dbReference type="ChEBI" id="CHEBI:456216"/>
        <dbReference type="EC" id="5.6.2.4"/>
    </reaction>
</comment>
<name>A0ABS5VVD2_9BACT</name>
<dbReference type="Pfam" id="PF17764">
    <property type="entry name" value="PriA_3primeBD"/>
    <property type="match status" value="1"/>
</dbReference>
<evidence type="ECO:0000256" key="4">
    <source>
        <dbReference type="ARBA" id="ARBA00022741"/>
    </source>
</evidence>
<dbReference type="Pfam" id="PF00271">
    <property type="entry name" value="Helicase_C"/>
    <property type="match status" value="1"/>
</dbReference>
<evidence type="ECO:0000259" key="12">
    <source>
        <dbReference type="PROSITE" id="PS51192"/>
    </source>
</evidence>
<keyword evidence="1 11" id="KW-0639">Primosome</keyword>
<keyword evidence="5 11" id="KW-0378">Hydrolase</keyword>
<feature type="binding site" evidence="11">
    <location>
        <position position="584"/>
    </location>
    <ligand>
        <name>Zn(2+)</name>
        <dbReference type="ChEBI" id="CHEBI:29105"/>
        <label>1</label>
    </ligand>
</feature>
<comment type="cofactor">
    <cofactor evidence="11">
        <name>Zn(2+)</name>
        <dbReference type="ChEBI" id="CHEBI:29105"/>
    </cofactor>
    <text evidence="11">Binds 2 zinc ions per subunit.</text>
</comment>
<dbReference type="SUPFAM" id="SSF52540">
    <property type="entry name" value="P-loop containing nucleoside triphosphate hydrolases"/>
    <property type="match status" value="2"/>
</dbReference>
<dbReference type="InterPro" id="IPR005259">
    <property type="entry name" value="PriA"/>
</dbReference>
<evidence type="ECO:0000256" key="7">
    <source>
        <dbReference type="ARBA" id="ARBA00022833"/>
    </source>
</evidence>
<gene>
    <name evidence="11 14" type="primary">priA</name>
    <name evidence="14" type="ORF">KK060_16180</name>
</gene>
<accession>A0ABS5VVD2</accession>
<dbReference type="PANTHER" id="PTHR30580">
    <property type="entry name" value="PRIMOSOMAL PROTEIN N"/>
    <property type="match status" value="1"/>
</dbReference>
<keyword evidence="10 11" id="KW-0413">Isomerase</keyword>
<comment type="subunit">
    <text evidence="11">Component of the replication restart primosome.</text>
</comment>
<evidence type="ECO:0000256" key="2">
    <source>
        <dbReference type="ARBA" id="ARBA00022705"/>
    </source>
</evidence>
<dbReference type="InterPro" id="IPR040498">
    <property type="entry name" value="PriA_CRR"/>
</dbReference>
<dbReference type="EC" id="5.6.2.4" evidence="11"/>
<dbReference type="InterPro" id="IPR027417">
    <property type="entry name" value="P-loop_NTPase"/>
</dbReference>
<evidence type="ECO:0000259" key="13">
    <source>
        <dbReference type="PROSITE" id="PS51194"/>
    </source>
</evidence>
<feature type="binding site" evidence="11">
    <location>
        <position position="568"/>
    </location>
    <ligand>
        <name>Zn(2+)</name>
        <dbReference type="ChEBI" id="CHEBI:29105"/>
        <label>2</label>
    </ligand>
</feature>
<evidence type="ECO:0000313" key="15">
    <source>
        <dbReference type="Proteomes" id="UP000772618"/>
    </source>
</evidence>
<organism evidence="14 15">
    <name type="scientific">Chryseosolibacter indicus</name>
    <dbReference type="NCBI Taxonomy" id="2782351"/>
    <lineage>
        <taxon>Bacteria</taxon>
        <taxon>Pseudomonadati</taxon>
        <taxon>Bacteroidota</taxon>
        <taxon>Cytophagia</taxon>
        <taxon>Cytophagales</taxon>
        <taxon>Chryseotaleaceae</taxon>
        <taxon>Chryseosolibacter</taxon>
    </lineage>
</organism>
<comment type="similarity">
    <text evidence="11">Belongs to the helicase family. PriA subfamily.</text>
</comment>
<feature type="binding site" evidence="11">
    <location>
        <position position="571"/>
    </location>
    <ligand>
        <name>Zn(2+)</name>
        <dbReference type="ChEBI" id="CHEBI:29105"/>
        <label>2</label>
    </ligand>
</feature>
<comment type="catalytic activity">
    <reaction evidence="11">
        <text>Couples ATP hydrolysis with the unwinding of duplex DNA by translocating in the 3'-5' direction.</text>
        <dbReference type="EC" id="5.6.2.4"/>
    </reaction>
</comment>
<keyword evidence="4 11" id="KW-0547">Nucleotide-binding</keyword>
<reference evidence="14 15" key="1">
    <citation type="submission" date="2021-05" db="EMBL/GenBank/DDBJ databases">
        <title>A Polyphasic approach of four new species of the genus Ohtaekwangia: Ohtaekwangia histidinii sp. nov., Ohtaekwangia cretensis sp. nov., Ohtaekwangia indiensis sp. nov., Ohtaekwangia reichenbachii sp. nov. from diverse environment.</title>
        <authorList>
            <person name="Octaviana S."/>
        </authorList>
    </citation>
    <scope>NUCLEOTIDE SEQUENCE [LARGE SCALE GENOMIC DNA]</scope>
    <source>
        <strain evidence="14 15">PWU20</strain>
    </source>
</reference>
<feature type="domain" description="Helicase C-terminal" evidence="13">
    <location>
        <begin position="554"/>
        <end position="742"/>
    </location>
</feature>
<evidence type="ECO:0000256" key="3">
    <source>
        <dbReference type="ARBA" id="ARBA00022723"/>
    </source>
</evidence>
<dbReference type="InterPro" id="IPR041236">
    <property type="entry name" value="PriA_C"/>
</dbReference>
<keyword evidence="3 11" id="KW-0479">Metal-binding</keyword>
<dbReference type="HAMAP" id="MF_00983">
    <property type="entry name" value="PriA"/>
    <property type="match status" value="1"/>
</dbReference>
<evidence type="ECO:0000256" key="1">
    <source>
        <dbReference type="ARBA" id="ARBA00022515"/>
    </source>
</evidence>
<dbReference type="Pfam" id="PF00270">
    <property type="entry name" value="DEAD"/>
    <property type="match status" value="1"/>
</dbReference>
<dbReference type="NCBIfam" id="TIGR00595">
    <property type="entry name" value="priA"/>
    <property type="match status" value="1"/>
</dbReference>
<dbReference type="Proteomes" id="UP000772618">
    <property type="component" value="Unassembled WGS sequence"/>
</dbReference>
<feature type="binding site" evidence="11">
    <location>
        <position position="541"/>
    </location>
    <ligand>
        <name>Zn(2+)</name>
        <dbReference type="ChEBI" id="CHEBI:29105"/>
        <label>1</label>
    </ligand>
</feature>
<dbReference type="SMART" id="SM00487">
    <property type="entry name" value="DEXDc"/>
    <property type="match status" value="1"/>
</dbReference>
<evidence type="ECO:0000256" key="5">
    <source>
        <dbReference type="ARBA" id="ARBA00022801"/>
    </source>
</evidence>
<dbReference type="PANTHER" id="PTHR30580:SF0">
    <property type="entry name" value="PRIMOSOMAL PROTEIN N"/>
    <property type="match status" value="1"/>
</dbReference>
<feature type="binding site" evidence="11">
    <location>
        <position position="553"/>
    </location>
    <ligand>
        <name>Zn(2+)</name>
        <dbReference type="ChEBI" id="CHEBI:29105"/>
        <label>2</label>
    </ligand>
</feature>
<dbReference type="SMART" id="SM00490">
    <property type="entry name" value="HELICc"/>
    <property type="match status" value="1"/>
</dbReference>
<keyword evidence="6 11" id="KW-0347">Helicase</keyword>
<evidence type="ECO:0000256" key="10">
    <source>
        <dbReference type="ARBA" id="ARBA00023235"/>
    </source>
</evidence>
<dbReference type="InterPro" id="IPR011545">
    <property type="entry name" value="DEAD/DEAH_box_helicase_dom"/>
</dbReference>
<evidence type="ECO:0000256" key="11">
    <source>
        <dbReference type="HAMAP-Rule" id="MF_00983"/>
    </source>
</evidence>
<dbReference type="PROSITE" id="PS51194">
    <property type="entry name" value="HELICASE_CTER"/>
    <property type="match status" value="1"/>
</dbReference>
<dbReference type="EMBL" id="JAHESD010000040">
    <property type="protein sequence ID" value="MBT1704834.1"/>
    <property type="molecule type" value="Genomic_DNA"/>
</dbReference>
<dbReference type="Gene3D" id="3.40.1440.60">
    <property type="entry name" value="PriA, 3(prime) DNA-binding domain"/>
    <property type="match status" value="1"/>
</dbReference>
<feature type="domain" description="Helicase ATP-binding" evidence="12">
    <location>
        <begin position="311"/>
        <end position="478"/>
    </location>
</feature>
<keyword evidence="15" id="KW-1185">Reference proteome</keyword>
<dbReference type="InterPro" id="IPR014001">
    <property type="entry name" value="Helicase_ATP-bd"/>
</dbReference>
<protein>
    <recommendedName>
        <fullName evidence="11">Replication restart protein PriA</fullName>
    </recommendedName>
    <alternativeName>
        <fullName evidence="11">ATP-dependent DNA helicase PriA</fullName>
        <ecNumber evidence="11">5.6.2.4</ecNumber>
    </alternativeName>
    <alternativeName>
        <fullName evidence="11">DNA 3'-5' helicase PriA</fullName>
    </alternativeName>
</protein>
<dbReference type="PROSITE" id="PS51192">
    <property type="entry name" value="HELICASE_ATP_BIND_1"/>
    <property type="match status" value="1"/>
</dbReference>
<dbReference type="CDD" id="cd18804">
    <property type="entry name" value="SF2_C_priA"/>
    <property type="match status" value="1"/>
</dbReference>
<sequence length="836" mass="95669">MSGVEIFDQDQSRSTLFAELLLPVPIPKYFTYRIPHALNEHLQIGQRAIVQFGDRKILTGLIVNIHEQSPKEYEAKYILEILDTYPSITPIQFKLFIWIAEYYACTLGEVMNAALPVGLRLSSESMVQLNPSFNLEESTLSFSEKEIILLKRLEQDTLSYSDIAKLLDVRSIYSILKSLSSKEAILLFEEVKEKYKPKTERRIRLTKDYVSHEALEEVFKTLESKPKQEDVLLKYLQHVPVLKDKATNAKGISKKQLLDEAASESSLNTLIKHNILEEFEVIVPRFGFDEDAETLPILLSEDQERAQAEIFKSFDEHAVTLLHGITGSGKTEIYINLIRKALDSGGQVLYLLPEIALTTQIVQRLKKIFGSSMGIYHSKFSDNERVEVWNGVLTGKVKFIVGVRSSVFLPFDNLSLIIVDEEHDPSYKQHEPAPRYNARDTAIMMAQLHHAKVLLGSATPSVESYYQALQNRYGLVSLTKRFGEAKLPEIILADMRSERRNKTIKGEFSSLLLRHIHEALDKKEQVIIFQNRRGYSPMINCEDCGWVPKCVNCAVSLTYHQFKNALVCHYCGYKESLPRQCPTCTSSRIKTVGYGTEKLEEELNLYFPETIIQRMDLETTRSKTGYETIIDQFEKGETNILVGTQMVTKGLDFDHVSLVGVFNADRMMHFPDFRSHERAYQLITQVSGRAGRREKAGKVVVQTSSPDHPILLFILNNRYDEFYKKEIQDRHQHAYPPFTRLIDITIKHTDKKTCRDAAHELAELLQAQLTGVKLLGPGEPMISKIRNQFLMSILLKIPRGRGELTQLKHTIFECIEQVLKDKAFKSIRFVIDVDPV</sequence>
<dbReference type="CDD" id="cd17929">
    <property type="entry name" value="DEXHc_priA"/>
    <property type="match status" value="1"/>
</dbReference>
<feature type="binding site" evidence="11">
    <location>
        <position position="581"/>
    </location>
    <ligand>
        <name>Zn(2+)</name>
        <dbReference type="ChEBI" id="CHEBI:29105"/>
        <label>1</label>
    </ligand>
</feature>
<keyword evidence="8 11" id="KW-0067">ATP-binding</keyword>
<keyword evidence="9 11" id="KW-0238">DNA-binding</keyword>
<comment type="function">
    <text evidence="11">Initiates the restart of stalled replication forks, which reloads the replicative helicase on sites other than the origin of replication. Recognizes and binds to abandoned replication forks and remodels them to uncover a helicase loading site. Promotes assembly of the primosome at these replication forks.</text>
</comment>
<evidence type="ECO:0000313" key="14">
    <source>
        <dbReference type="EMBL" id="MBT1704834.1"/>
    </source>
</evidence>
<dbReference type="Gene3D" id="3.40.50.300">
    <property type="entry name" value="P-loop containing nucleotide triphosphate hydrolases"/>
    <property type="match status" value="2"/>
</dbReference>
<feature type="binding site" evidence="11">
    <location>
        <position position="544"/>
    </location>
    <ligand>
        <name>Zn(2+)</name>
        <dbReference type="ChEBI" id="CHEBI:29105"/>
        <label>1</label>
    </ligand>
</feature>
<dbReference type="InterPro" id="IPR042115">
    <property type="entry name" value="PriA_3primeBD_sf"/>
</dbReference>
<feature type="binding site" evidence="11">
    <location>
        <position position="550"/>
    </location>
    <ligand>
        <name>Zn(2+)</name>
        <dbReference type="ChEBI" id="CHEBI:29105"/>
        <label>2</label>
    </ligand>
</feature>
<keyword evidence="7 11" id="KW-0862">Zinc</keyword>
<keyword evidence="2 11" id="KW-0235">DNA replication</keyword>
<dbReference type="Pfam" id="PF18319">
    <property type="entry name" value="Zn_ribbon_PriA"/>
    <property type="match status" value="1"/>
</dbReference>
<comment type="caution">
    <text evidence="14">The sequence shown here is derived from an EMBL/GenBank/DDBJ whole genome shotgun (WGS) entry which is preliminary data.</text>
</comment>
<dbReference type="InterPro" id="IPR001650">
    <property type="entry name" value="Helicase_C-like"/>
</dbReference>
<proteinExistence type="inferred from homology"/>
<dbReference type="Pfam" id="PF18074">
    <property type="entry name" value="PriA_C"/>
    <property type="match status" value="1"/>
</dbReference>
<dbReference type="InterPro" id="IPR041222">
    <property type="entry name" value="PriA_3primeBD"/>
</dbReference>
<evidence type="ECO:0000256" key="8">
    <source>
        <dbReference type="ARBA" id="ARBA00022840"/>
    </source>
</evidence>
<evidence type="ECO:0000256" key="9">
    <source>
        <dbReference type="ARBA" id="ARBA00023125"/>
    </source>
</evidence>
<evidence type="ECO:0000256" key="6">
    <source>
        <dbReference type="ARBA" id="ARBA00022806"/>
    </source>
</evidence>